<evidence type="ECO:0000313" key="2">
    <source>
        <dbReference type="Proteomes" id="UP000076501"/>
    </source>
</evidence>
<comment type="caution">
    <text evidence="1">The sequence shown here is derived from an EMBL/GenBank/DDBJ whole genome shotgun (WGS) entry which is preliminary data.</text>
</comment>
<organism evidence="1 2">
    <name type="scientific">Bacillus cereus</name>
    <dbReference type="NCBI Taxonomy" id="1396"/>
    <lineage>
        <taxon>Bacteria</taxon>
        <taxon>Bacillati</taxon>
        <taxon>Bacillota</taxon>
        <taxon>Bacilli</taxon>
        <taxon>Bacillales</taxon>
        <taxon>Bacillaceae</taxon>
        <taxon>Bacillus</taxon>
        <taxon>Bacillus cereus group</taxon>
    </lineage>
</organism>
<protein>
    <submittedName>
        <fullName evidence="1">Uncharacterized protein</fullName>
    </submittedName>
</protein>
<dbReference type="Proteomes" id="UP000076501">
    <property type="component" value="Unassembled WGS sequence"/>
</dbReference>
<accession>A0A161QQD5</accession>
<dbReference type="AlphaFoldDB" id="A0A161QQD5"/>
<reference evidence="1 2" key="1">
    <citation type="submission" date="2015-09" db="EMBL/GenBank/DDBJ databases">
        <title>Bacillus cereus food isolates.</title>
        <authorList>
            <person name="Boekhorst J."/>
        </authorList>
    </citation>
    <scope>NUCLEOTIDE SEQUENCE [LARGE SCALE GENOMIC DNA]</scope>
    <source>
        <strain evidence="1 2">B4082</strain>
    </source>
</reference>
<name>A0A161QQD5_BACCE</name>
<gene>
    <name evidence="1" type="ORF">B4082_0679</name>
</gene>
<proteinExistence type="predicted"/>
<sequence>MKGFRGKYYGVAVAHDNLKEIFKDVEKTHIFSRELEKLLKQEKI</sequence>
<dbReference type="PATRIC" id="fig|1396.539.peg.3510"/>
<dbReference type="EMBL" id="LJKA01000011">
    <property type="protein sequence ID" value="KZD40011.1"/>
    <property type="molecule type" value="Genomic_DNA"/>
</dbReference>
<evidence type="ECO:0000313" key="1">
    <source>
        <dbReference type="EMBL" id="KZD40011.1"/>
    </source>
</evidence>